<evidence type="ECO:0000313" key="2">
    <source>
        <dbReference type="EMBL" id="CAE0768922.1"/>
    </source>
</evidence>
<feature type="region of interest" description="Disordered" evidence="1">
    <location>
        <begin position="31"/>
        <end position="76"/>
    </location>
</feature>
<dbReference type="AlphaFoldDB" id="A0A7S4F2B6"/>
<gene>
    <name evidence="2" type="ORF">PCAR00345_LOCUS21534</name>
</gene>
<proteinExistence type="predicted"/>
<organism evidence="2">
    <name type="scientific">Chrysotila carterae</name>
    <name type="common">Marine alga</name>
    <name type="synonym">Syracosphaera carterae</name>
    <dbReference type="NCBI Taxonomy" id="13221"/>
    <lineage>
        <taxon>Eukaryota</taxon>
        <taxon>Haptista</taxon>
        <taxon>Haptophyta</taxon>
        <taxon>Prymnesiophyceae</taxon>
        <taxon>Isochrysidales</taxon>
        <taxon>Isochrysidaceae</taxon>
        <taxon>Chrysotila</taxon>
    </lineage>
</organism>
<sequence length="402" mass="45463">MALVLPPRVKAYHRPHIYIDQTMSRHLQDIEPQRPADPNASSTSSTASSSSTSAQSPTTAVHSPSSPPQNSPTTKRKRVYTLTRHMLHALGPRWEMMPTFTGDEDAFYAWISEPSHWMRMVLPDNSICARVRQRFTQLHTSMLDALDSSGFVLWRSFPPRRQLTVTLKQAKVLPRRIQLPRVTFKQSKLQPSQRFRGEWSTRSLPARWASAPNAPDWVKQARALIEKSTFDFMGEPMSLVDARWCEDRFARSDAVLHALVNEEGRLAAAAVCSPFAPDRLLRALLSDKESDVLYIDVICAAERGAAYRLLCDIVDDYQAAKPDRRLVVVLMAVVSSAVLKCYSRWGFSYGGVVEKGHDEPSLVLDQLSCLQEELARFEYTAQIVRPSLTSFQNCKRRKTETG</sequence>
<evidence type="ECO:0000256" key="1">
    <source>
        <dbReference type="SAM" id="MobiDB-lite"/>
    </source>
</evidence>
<protein>
    <submittedName>
        <fullName evidence="2">Uncharacterized protein</fullName>
    </submittedName>
</protein>
<name>A0A7S4F2B6_CHRCT</name>
<accession>A0A7S4F2B6</accession>
<feature type="compositionally biased region" description="Low complexity" evidence="1">
    <location>
        <begin position="40"/>
        <end position="64"/>
    </location>
</feature>
<reference evidence="2" key="1">
    <citation type="submission" date="2021-01" db="EMBL/GenBank/DDBJ databases">
        <authorList>
            <person name="Corre E."/>
            <person name="Pelletier E."/>
            <person name="Niang G."/>
            <person name="Scheremetjew M."/>
            <person name="Finn R."/>
            <person name="Kale V."/>
            <person name="Holt S."/>
            <person name="Cochrane G."/>
            <person name="Meng A."/>
            <person name="Brown T."/>
            <person name="Cohen L."/>
        </authorList>
    </citation>
    <scope>NUCLEOTIDE SEQUENCE</scope>
    <source>
        <strain evidence="2">CCMP645</strain>
    </source>
</reference>
<dbReference type="EMBL" id="HBIZ01033773">
    <property type="protein sequence ID" value="CAE0768922.1"/>
    <property type="molecule type" value="Transcribed_RNA"/>
</dbReference>